<dbReference type="InterPro" id="IPR035992">
    <property type="entry name" value="Ricin_B-like_lectins"/>
</dbReference>
<evidence type="ECO:0008006" key="3">
    <source>
        <dbReference type="Google" id="ProtNLM"/>
    </source>
</evidence>
<evidence type="ECO:0000313" key="2">
    <source>
        <dbReference type="Proteomes" id="UP000290288"/>
    </source>
</evidence>
<accession>A0A4Q2DDQ9</accession>
<comment type="caution">
    <text evidence="1">The sequence shown here is derived from an EMBL/GenBank/DDBJ whole genome shotgun (WGS) entry which is preliminary data.</text>
</comment>
<dbReference type="AlphaFoldDB" id="A0A4Q2DDQ9"/>
<gene>
    <name evidence="1" type="ORF">EST38_g8854</name>
</gene>
<sequence>MVLTGKHILKNSAFPTRVADLRFGKVNNPIIGWPANNGSNQKFNFAPVQGKTVKITTRTGDGQDV</sequence>
<dbReference type="Gene3D" id="2.80.10.50">
    <property type="match status" value="1"/>
</dbReference>
<dbReference type="EMBL" id="SDEE01000380">
    <property type="protein sequence ID" value="RXW16996.1"/>
    <property type="molecule type" value="Genomic_DNA"/>
</dbReference>
<protein>
    <recommendedName>
        <fullName evidence="3">Ricin B lectin domain-containing protein</fullName>
    </recommendedName>
</protein>
<proteinExistence type="predicted"/>
<dbReference type="SUPFAM" id="SSF50370">
    <property type="entry name" value="Ricin B-like lectins"/>
    <property type="match status" value="1"/>
</dbReference>
<keyword evidence="2" id="KW-1185">Reference proteome</keyword>
<name>A0A4Q2DDQ9_9AGAR</name>
<evidence type="ECO:0000313" key="1">
    <source>
        <dbReference type="EMBL" id="RXW16996.1"/>
    </source>
</evidence>
<organism evidence="1 2">
    <name type="scientific">Candolleomyces aberdarensis</name>
    <dbReference type="NCBI Taxonomy" id="2316362"/>
    <lineage>
        <taxon>Eukaryota</taxon>
        <taxon>Fungi</taxon>
        <taxon>Dikarya</taxon>
        <taxon>Basidiomycota</taxon>
        <taxon>Agaricomycotina</taxon>
        <taxon>Agaricomycetes</taxon>
        <taxon>Agaricomycetidae</taxon>
        <taxon>Agaricales</taxon>
        <taxon>Agaricineae</taxon>
        <taxon>Psathyrellaceae</taxon>
        <taxon>Candolleomyces</taxon>
    </lineage>
</organism>
<reference evidence="1 2" key="1">
    <citation type="submission" date="2019-01" db="EMBL/GenBank/DDBJ databases">
        <title>Draft genome sequence of Psathyrella aberdarensis IHI B618.</title>
        <authorList>
            <person name="Buettner E."/>
            <person name="Kellner H."/>
        </authorList>
    </citation>
    <scope>NUCLEOTIDE SEQUENCE [LARGE SCALE GENOMIC DNA]</scope>
    <source>
        <strain evidence="1 2">IHI B618</strain>
    </source>
</reference>
<dbReference type="Proteomes" id="UP000290288">
    <property type="component" value="Unassembled WGS sequence"/>
</dbReference>